<evidence type="ECO:0000313" key="2">
    <source>
        <dbReference type="Proteomes" id="UP000198795"/>
    </source>
</evidence>
<protein>
    <recommendedName>
        <fullName evidence="3">DUF4145 domain-containing protein</fullName>
    </recommendedName>
</protein>
<keyword evidence="2" id="KW-1185">Reference proteome</keyword>
<dbReference type="RefSeq" id="WP_090226897.1">
    <property type="nucleotide sequence ID" value="NZ_FNJC01000001.1"/>
</dbReference>
<gene>
    <name evidence="1" type="ORF">SAMN04488061_0960</name>
</gene>
<name>A0A1H0IUB1_9HYPH</name>
<reference evidence="1 2" key="1">
    <citation type="submission" date="2016-10" db="EMBL/GenBank/DDBJ databases">
        <authorList>
            <person name="Varghese N."/>
            <person name="Submissions S."/>
        </authorList>
    </citation>
    <scope>NUCLEOTIDE SEQUENCE [LARGE SCALE GENOMIC DNA]</scope>
    <source>
        <strain evidence="1 2">CGMCC 1.6497</strain>
    </source>
</reference>
<organism evidence="1 2">
    <name type="scientific">Filomicrobium insigne</name>
    <dbReference type="NCBI Taxonomy" id="418854"/>
    <lineage>
        <taxon>Bacteria</taxon>
        <taxon>Pseudomonadati</taxon>
        <taxon>Pseudomonadota</taxon>
        <taxon>Alphaproteobacteria</taxon>
        <taxon>Hyphomicrobiales</taxon>
        <taxon>Hyphomicrobiaceae</taxon>
        <taxon>Filomicrobium</taxon>
    </lineage>
</organism>
<dbReference type="Proteomes" id="UP000198795">
    <property type="component" value="Unassembled WGS sequence"/>
</dbReference>
<sequence length="269" mass="30068">MATNIDRIKSDLDRLVALGSLLDLSMVRSVVSEEEFEKLMNGVVPKDKLKAFIKKLPKFNASYEAWYSEALVLIKQVLPDRVANFVSLYEKPRGRKEVEYGNYVIQDYLQGLVVTQYGKTKVETSAAVPQFRQQLAILKAAEARFASSLFEIKQLVQADVFDRELGSARELLKNKFVRAAGAIAGVVLEKHLRQVCEDHGVKIAKKNAGISDLNELLKAGSIIEIPQWRHISMLGDIRNLCVHNKGSEPTSEQVKDLLDGTDKILKAVS</sequence>
<evidence type="ECO:0008006" key="3">
    <source>
        <dbReference type="Google" id="ProtNLM"/>
    </source>
</evidence>
<proteinExistence type="predicted"/>
<accession>A0A1H0IUB1</accession>
<comment type="caution">
    <text evidence="1">The sequence shown here is derived from an EMBL/GenBank/DDBJ whole genome shotgun (WGS) entry which is preliminary data.</text>
</comment>
<dbReference type="EMBL" id="FNJC01000001">
    <property type="protein sequence ID" value="SDO34913.1"/>
    <property type="molecule type" value="Genomic_DNA"/>
</dbReference>
<evidence type="ECO:0000313" key="1">
    <source>
        <dbReference type="EMBL" id="SDO34913.1"/>
    </source>
</evidence>